<dbReference type="AlphaFoldDB" id="A0AAE3T299"/>
<dbReference type="EMBL" id="JAQIPB010000012">
    <property type="protein sequence ID" value="MDA7418836.1"/>
    <property type="molecule type" value="Genomic_DNA"/>
</dbReference>
<dbReference type="InterPro" id="IPR035897">
    <property type="entry name" value="Toll_tir_struct_dom_sf"/>
</dbReference>
<sequence length="257" mass="29350">MPYTESEFAYGPVIVLRGKHKGRVGEFDDDTFHRKRLHAIVKFAHPLITPYYTYIPVEYLELPNTQQLMTRYEQLSWLLSPFRGKEAEGAERIAALEEFTYVSSLLNDRMFSAQFVKSPRGAKIFISHSSADKTFVRSLAVDLASIGHQPWVDEWQILAGESIVERVGAGIEDADFMVVVLSKSAVSSQWVENEWQAKYWTEVTEKRVVVIPVVVDDCTVPTLLRAKKYVDFRQGYTEALELLSKSIGRHLDRKTDG</sequence>
<dbReference type="Gene3D" id="3.40.50.10140">
    <property type="entry name" value="Toll/interleukin-1 receptor homology (TIR) domain"/>
    <property type="match status" value="1"/>
</dbReference>
<proteinExistence type="predicted"/>
<dbReference type="RefSeq" id="WP_271430042.1">
    <property type="nucleotide sequence ID" value="NZ_JAQIPB010000012.1"/>
</dbReference>
<keyword evidence="2" id="KW-0675">Receptor</keyword>
<dbReference type="Proteomes" id="UP001212602">
    <property type="component" value="Unassembled WGS sequence"/>
</dbReference>
<gene>
    <name evidence="2" type="ORF">PGB34_20895</name>
</gene>
<dbReference type="PROSITE" id="PS50104">
    <property type="entry name" value="TIR"/>
    <property type="match status" value="1"/>
</dbReference>
<accession>A0AAE3T299</accession>
<name>A0AAE3T299_9BURK</name>
<keyword evidence="3" id="KW-1185">Reference proteome</keyword>
<protein>
    <submittedName>
        <fullName evidence="2">Toll/interleukin-1 receptor domain-containing protein</fullName>
    </submittedName>
</protein>
<evidence type="ECO:0000313" key="2">
    <source>
        <dbReference type="EMBL" id="MDA7418836.1"/>
    </source>
</evidence>
<dbReference type="Pfam" id="PF13676">
    <property type="entry name" value="TIR_2"/>
    <property type="match status" value="1"/>
</dbReference>
<feature type="domain" description="TIR" evidence="1">
    <location>
        <begin position="120"/>
        <end position="251"/>
    </location>
</feature>
<comment type="caution">
    <text evidence="2">The sequence shown here is derived from an EMBL/GenBank/DDBJ whole genome shotgun (WGS) entry which is preliminary data.</text>
</comment>
<dbReference type="InterPro" id="IPR000157">
    <property type="entry name" value="TIR_dom"/>
</dbReference>
<evidence type="ECO:0000259" key="1">
    <source>
        <dbReference type="PROSITE" id="PS50104"/>
    </source>
</evidence>
<evidence type="ECO:0000313" key="3">
    <source>
        <dbReference type="Proteomes" id="UP001212602"/>
    </source>
</evidence>
<dbReference type="GO" id="GO:0007165">
    <property type="term" value="P:signal transduction"/>
    <property type="evidence" value="ECO:0007669"/>
    <property type="project" value="InterPro"/>
</dbReference>
<dbReference type="SUPFAM" id="SSF52200">
    <property type="entry name" value="Toll/Interleukin receptor TIR domain"/>
    <property type="match status" value="1"/>
</dbReference>
<reference evidence="2" key="1">
    <citation type="submission" date="2023-01" db="EMBL/GenBank/DDBJ databases">
        <title>Xenophilus mangrovi sp. nov., isolated from soil of Mangrove nature reserve.</title>
        <authorList>
            <person name="Xu S."/>
            <person name="Liu Z."/>
            <person name="Xu Y."/>
        </authorList>
    </citation>
    <scope>NUCLEOTIDE SEQUENCE</scope>
    <source>
        <strain evidence="2">YW8</strain>
    </source>
</reference>
<organism evidence="2 3">
    <name type="scientific">Xenophilus arseniciresistens</name>
    <dbReference type="NCBI Taxonomy" id="1283306"/>
    <lineage>
        <taxon>Bacteria</taxon>
        <taxon>Pseudomonadati</taxon>
        <taxon>Pseudomonadota</taxon>
        <taxon>Betaproteobacteria</taxon>
        <taxon>Burkholderiales</taxon>
        <taxon>Comamonadaceae</taxon>
        <taxon>Xenophilus</taxon>
    </lineage>
</organism>